<proteinExistence type="predicted"/>
<reference evidence="2 3" key="1">
    <citation type="submission" date="2018-10" db="EMBL/GenBank/DDBJ databases">
        <title>Relationship between Morphology and Antimicrobial Activity in Streptomyces.</title>
        <authorList>
            <person name="Kang H.J."/>
            <person name="Kim S.B."/>
        </authorList>
    </citation>
    <scope>NUCLEOTIDE SEQUENCE [LARGE SCALE GENOMIC DNA]</scope>
    <source>
        <strain evidence="2 3">BH38</strain>
    </source>
</reference>
<accession>A0A387HMM0</accession>
<dbReference type="KEGG" id="shun:DWB77_04262"/>
<evidence type="ECO:0000256" key="1">
    <source>
        <dbReference type="SAM" id="MobiDB-lite"/>
    </source>
</evidence>
<organism evidence="2 3">
    <name type="scientific">Streptomyces hundungensis</name>
    <dbReference type="NCBI Taxonomy" id="1077946"/>
    <lineage>
        <taxon>Bacteria</taxon>
        <taxon>Bacillati</taxon>
        <taxon>Actinomycetota</taxon>
        <taxon>Actinomycetes</taxon>
        <taxon>Kitasatosporales</taxon>
        <taxon>Streptomycetaceae</taxon>
        <taxon>Streptomyces</taxon>
    </lineage>
</organism>
<protein>
    <submittedName>
        <fullName evidence="2">Uncharacterized protein</fullName>
    </submittedName>
</protein>
<dbReference type="Proteomes" id="UP000271554">
    <property type="component" value="Chromosome"/>
</dbReference>
<keyword evidence="3" id="KW-1185">Reference proteome</keyword>
<sequence>MRTTRPRTLHTAVHSILFSAQSLTVSSGCDSARCDRRGIADSSGFTEHEESAALSSQENVNRLGLRS</sequence>
<evidence type="ECO:0000313" key="2">
    <source>
        <dbReference type="EMBL" id="AYG82092.1"/>
    </source>
</evidence>
<dbReference type="PROSITE" id="PS51257">
    <property type="entry name" value="PROKAR_LIPOPROTEIN"/>
    <property type="match status" value="1"/>
</dbReference>
<dbReference type="EMBL" id="CP032698">
    <property type="protein sequence ID" value="AYG82092.1"/>
    <property type="molecule type" value="Genomic_DNA"/>
</dbReference>
<gene>
    <name evidence="2" type="ORF">DWB77_04262</name>
</gene>
<dbReference type="AlphaFoldDB" id="A0A387HMM0"/>
<name>A0A387HMM0_9ACTN</name>
<feature type="region of interest" description="Disordered" evidence="1">
    <location>
        <begin position="45"/>
        <end position="67"/>
    </location>
</feature>
<evidence type="ECO:0000313" key="3">
    <source>
        <dbReference type="Proteomes" id="UP000271554"/>
    </source>
</evidence>